<evidence type="ECO:0000313" key="5">
    <source>
        <dbReference type="EMBL" id="KAK0742676.1"/>
    </source>
</evidence>
<keyword evidence="2" id="KW-0521">NADP</keyword>
<dbReference type="AlphaFoldDB" id="A0AA40ENQ5"/>
<proteinExistence type="inferred from homology"/>
<dbReference type="InterPro" id="IPR036291">
    <property type="entry name" value="NAD(P)-bd_dom_sf"/>
</dbReference>
<dbReference type="PANTHER" id="PTHR43963">
    <property type="entry name" value="CARBONYL REDUCTASE 1-RELATED"/>
    <property type="match status" value="1"/>
</dbReference>
<name>A0AA40ENQ5_9PEZI</name>
<evidence type="ECO:0000313" key="6">
    <source>
        <dbReference type="Proteomes" id="UP001172155"/>
    </source>
</evidence>
<evidence type="ECO:0000256" key="2">
    <source>
        <dbReference type="ARBA" id="ARBA00022857"/>
    </source>
</evidence>
<dbReference type="PRINTS" id="PR00080">
    <property type="entry name" value="SDRFAMILY"/>
</dbReference>
<dbReference type="Pfam" id="PF00106">
    <property type="entry name" value="adh_short"/>
    <property type="match status" value="2"/>
</dbReference>
<keyword evidence="3" id="KW-0560">Oxidoreductase</keyword>
<gene>
    <name evidence="5" type="ORF">B0T18DRAFT_430105</name>
</gene>
<dbReference type="SUPFAM" id="SSF51735">
    <property type="entry name" value="NAD(P)-binding Rossmann-fold domains"/>
    <property type="match status" value="1"/>
</dbReference>
<dbReference type="EMBL" id="JAUKUD010000005">
    <property type="protein sequence ID" value="KAK0742676.1"/>
    <property type="molecule type" value="Genomic_DNA"/>
</dbReference>
<dbReference type="GO" id="GO:0016491">
    <property type="term" value="F:oxidoreductase activity"/>
    <property type="evidence" value="ECO:0007669"/>
    <property type="project" value="UniProtKB-KW"/>
</dbReference>
<dbReference type="InterPro" id="IPR002347">
    <property type="entry name" value="SDR_fam"/>
</dbReference>
<dbReference type="PRINTS" id="PR00081">
    <property type="entry name" value="GDHRDH"/>
</dbReference>
<dbReference type="Proteomes" id="UP001172155">
    <property type="component" value="Unassembled WGS sequence"/>
</dbReference>
<protein>
    <submittedName>
        <fullName evidence="5">Carbonyl reductase</fullName>
    </submittedName>
</protein>
<comment type="similarity">
    <text evidence="1 4">Belongs to the short-chain dehydrogenases/reductases (SDR) family.</text>
</comment>
<comment type="caution">
    <text evidence="5">The sequence shown here is derived from an EMBL/GenBank/DDBJ whole genome shotgun (WGS) entry which is preliminary data.</text>
</comment>
<dbReference type="Gene3D" id="3.40.50.720">
    <property type="entry name" value="NAD(P)-binding Rossmann-like Domain"/>
    <property type="match status" value="1"/>
</dbReference>
<keyword evidence="6" id="KW-1185">Reference proteome</keyword>
<evidence type="ECO:0000256" key="3">
    <source>
        <dbReference type="ARBA" id="ARBA00023002"/>
    </source>
</evidence>
<evidence type="ECO:0000256" key="4">
    <source>
        <dbReference type="RuleBase" id="RU000363"/>
    </source>
</evidence>
<evidence type="ECO:0000256" key="1">
    <source>
        <dbReference type="ARBA" id="ARBA00006484"/>
    </source>
</evidence>
<organism evidence="5 6">
    <name type="scientific">Schizothecium vesticola</name>
    <dbReference type="NCBI Taxonomy" id="314040"/>
    <lineage>
        <taxon>Eukaryota</taxon>
        <taxon>Fungi</taxon>
        <taxon>Dikarya</taxon>
        <taxon>Ascomycota</taxon>
        <taxon>Pezizomycotina</taxon>
        <taxon>Sordariomycetes</taxon>
        <taxon>Sordariomycetidae</taxon>
        <taxon>Sordariales</taxon>
        <taxon>Schizotheciaceae</taxon>
        <taxon>Schizothecium</taxon>
    </lineage>
</organism>
<sequence length="294" mass="31619">MSYARVGVVTGANKGIGYAIVRQLALQYPNSKLNNGPLLIYLAARDPSRGETAVSTLTTQDVPLQQANALRSLGGLTDIKFHQLDISQPPSIQSFAELLRAEHPDGIDFVINNAGMAMDGFDLNVVKTTLGCNYHGTLAATRAFLPLLKAEGGRIVNVASMSGYLNKYSAAIRDRFLNAKSVDNITKLMDEFTSAVERGREKEEGWPSAAYATSKAGEIGMTLQIAAEVKWEGKNGVLVNACCPGWVVTDMTKGMGHKTPDQGAQTPVMLAIGDIGEKSGGFWQNEKEISWTGH</sequence>
<reference evidence="5" key="1">
    <citation type="submission" date="2023-06" db="EMBL/GenBank/DDBJ databases">
        <title>Genome-scale phylogeny and comparative genomics of the fungal order Sordariales.</title>
        <authorList>
            <consortium name="Lawrence Berkeley National Laboratory"/>
            <person name="Hensen N."/>
            <person name="Bonometti L."/>
            <person name="Westerberg I."/>
            <person name="Brannstrom I.O."/>
            <person name="Guillou S."/>
            <person name="Cros-Aarteil S."/>
            <person name="Calhoun S."/>
            <person name="Haridas S."/>
            <person name="Kuo A."/>
            <person name="Mondo S."/>
            <person name="Pangilinan J."/>
            <person name="Riley R."/>
            <person name="LaButti K."/>
            <person name="Andreopoulos B."/>
            <person name="Lipzen A."/>
            <person name="Chen C."/>
            <person name="Yanf M."/>
            <person name="Daum C."/>
            <person name="Ng V."/>
            <person name="Clum A."/>
            <person name="Steindorff A."/>
            <person name="Ohm R."/>
            <person name="Martin F."/>
            <person name="Silar P."/>
            <person name="Natvig D."/>
            <person name="Lalanne C."/>
            <person name="Gautier V."/>
            <person name="Ament-velasquez S.L."/>
            <person name="Kruys A."/>
            <person name="Hutchinson M.I."/>
            <person name="Powell A.J."/>
            <person name="Barry K."/>
            <person name="Miller A.N."/>
            <person name="Grigoriev I.V."/>
            <person name="Debuchy R."/>
            <person name="Gladieux P."/>
            <person name="Thoren M.H."/>
            <person name="Johannesson H."/>
        </authorList>
    </citation>
    <scope>NUCLEOTIDE SEQUENCE</scope>
    <source>
        <strain evidence="5">SMH3187-1</strain>
    </source>
</reference>
<accession>A0AA40ENQ5</accession>
<dbReference type="PANTHER" id="PTHR43963:SF6">
    <property type="entry name" value="CHAIN DEHYDROGENASE FAMILY PROTEIN, PUTATIVE (AFU_ORTHOLOGUE AFUA_3G15350)-RELATED"/>
    <property type="match status" value="1"/>
</dbReference>